<dbReference type="PANTHER" id="PTHR11559">
    <property type="entry name" value="CARBOXYLESTERASE"/>
    <property type="match status" value="1"/>
</dbReference>
<comment type="caution">
    <text evidence="5">The sequence shown here is derived from an EMBL/GenBank/DDBJ whole genome shotgun (WGS) entry which is preliminary data.</text>
</comment>
<evidence type="ECO:0000256" key="2">
    <source>
        <dbReference type="ARBA" id="ARBA00022801"/>
    </source>
</evidence>
<proteinExistence type="inferred from homology"/>
<dbReference type="EC" id="3.1.1.-" evidence="3"/>
<evidence type="ECO:0000256" key="1">
    <source>
        <dbReference type="ARBA" id="ARBA00005964"/>
    </source>
</evidence>
<accession>A0ABN1N706</accession>
<organism evidence="5 6">
    <name type="scientific">Pseudonocardia zijingensis</name>
    <dbReference type="NCBI Taxonomy" id="153376"/>
    <lineage>
        <taxon>Bacteria</taxon>
        <taxon>Bacillati</taxon>
        <taxon>Actinomycetota</taxon>
        <taxon>Actinomycetes</taxon>
        <taxon>Pseudonocardiales</taxon>
        <taxon>Pseudonocardiaceae</taxon>
        <taxon>Pseudonocardia</taxon>
    </lineage>
</organism>
<reference evidence="5 6" key="1">
    <citation type="journal article" date="2019" name="Int. J. Syst. Evol. Microbiol.">
        <title>The Global Catalogue of Microorganisms (GCM) 10K type strain sequencing project: providing services to taxonomists for standard genome sequencing and annotation.</title>
        <authorList>
            <consortium name="The Broad Institute Genomics Platform"/>
            <consortium name="The Broad Institute Genome Sequencing Center for Infectious Disease"/>
            <person name="Wu L."/>
            <person name="Ma J."/>
        </authorList>
    </citation>
    <scope>NUCLEOTIDE SEQUENCE [LARGE SCALE GENOMIC DNA]</scope>
    <source>
        <strain evidence="5 6">JCM 11117</strain>
    </source>
</reference>
<comment type="similarity">
    <text evidence="1 3">Belongs to the type-B carboxylesterase/lipase family.</text>
</comment>
<dbReference type="InterPro" id="IPR002018">
    <property type="entry name" value="CarbesteraseB"/>
</dbReference>
<evidence type="ECO:0000256" key="3">
    <source>
        <dbReference type="RuleBase" id="RU361235"/>
    </source>
</evidence>
<dbReference type="PROSITE" id="PS00122">
    <property type="entry name" value="CARBOXYLESTERASE_B_1"/>
    <property type="match status" value="1"/>
</dbReference>
<evidence type="ECO:0000259" key="4">
    <source>
        <dbReference type="Pfam" id="PF00135"/>
    </source>
</evidence>
<dbReference type="EMBL" id="BAAAHP010000161">
    <property type="protein sequence ID" value="GAA0895482.1"/>
    <property type="molecule type" value="Genomic_DNA"/>
</dbReference>
<dbReference type="Proteomes" id="UP001499967">
    <property type="component" value="Unassembled WGS sequence"/>
</dbReference>
<keyword evidence="6" id="KW-1185">Reference proteome</keyword>
<dbReference type="SUPFAM" id="SSF53474">
    <property type="entry name" value="alpha/beta-Hydrolases"/>
    <property type="match status" value="1"/>
</dbReference>
<evidence type="ECO:0000313" key="5">
    <source>
        <dbReference type="EMBL" id="GAA0895482.1"/>
    </source>
</evidence>
<evidence type="ECO:0000313" key="6">
    <source>
        <dbReference type="Proteomes" id="UP001499967"/>
    </source>
</evidence>
<dbReference type="Pfam" id="PF00135">
    <property type="entry name" value="COesterase"/>
    <property type="match status" value="1"/>
</dbReference>
<protein>
    <recommendedName>
        <fullName evidence="3">Carboxylic ester hydrolase</fullName>
        <ecNumber evidence="3">3.1.1.-</ecNumber>
    </recommendedName>
</protein>
<dbReference type="InterPro" id="IPR050309">
    <property type="entry name" value="Type-B_Carboxylest/Lipase"/>
</dbReference>
<keyword evidence="2 3" id="KW-0378">Hydrolase</keyword>
<dbReference type="InterPro" id="IPR029058">
    <property type="entry name" value="AB_hydrolase_fold"/>
</dbReference>
<feature type="domain" description="Carboxylesterase type B" evidence="4">
    <location>
        <begin position="8"/>
        <end position="486"/>
    </location>
</feature>
<gene>
    <name evidence="5" type="ORF">GCM10009559_51360</name>
</gene>
<sequence length="522" mass="53980">MTLAGTTTADTTRGKVEGTVEDGVHRFLGIPYAAPVSGAGRFLPPRPAPGWTGVRPAAEPGPIAPQFTVPGRPALAEPGEDCLVLNVWTPALTGDRPVLVWIHGGGFFTGTGYMPHTAGAALASSEDVVVVSLNHRLGLLGFLHLAELGGAEWGFEANPSILDLVAALEWVRDNIAGFGGDPDRVTIFGHSGGGGKVTSLLTSPAARGLFHRAGVLGGPPFGLKDAGRATLEAERALHMLDLDRADLSALQDVPLERLLDVQGELGVGRGPTENSMRFAPVLGTPSVPASPQEALSAGVGADVPLLIGTALDEARFMLATHPGWLDPGVDVDDDTVVRLVEPGVDDTSAAAGVVAGYRARAGRGTRNVDLLMDVLSDQFTVRSARLADAHHAGGGRVHSYLCDLNRDEPLGAFHGIEVPIFFRTVGVGPIGASGPALDRAAAVMGGALAAFARSGDPADGTGAGVDWPAYEPAARTQLRFGDDGFEATSRFVDERVGWWHGVSTSGQTDPWGRAFAAAADAG</sequence>
<dbReference type="RefSeq" id="WP_343944132.1">
    <property type="nucleotide sequence ID" value="NZ_BAAAHP010000161.1"/>
</dbReference>
<dbReference type="InterPro" id="IPR019826">
    <property type="entry name" value="Carboxylesterase_B_AS"/>
</dbReference>
<dbReference type="Gene3D" id="3.40.50.1820">
    <property type="entry name" value="alpha/beta hydrolase"/>
    <property type="match status" value="1"/>
</dbReference>
<name>A0ABN1N706_9PSEU</name>